<dbReference type="AlphaFoldDB" id="A0A1I9YMC7"/>
<accession>A0A1I9YMC7</accession>
<evidence type="ECO:0000313" key="2">
    <source>
        <dbReference type="Proteomes" id="UP000179860"/>
    </source>
</evidence>
<reference evidence="1" key="1">
    <citation type="submission" date="2016-09" db="EMBL/GenBank/DDBJ databases">
        <title>The Complete Genome of Burkholderia sprentiae wsm5005.</title>
        <authorList>
            <person name="De Meyer S."/>
            <person name="Wang P."/>
            <person name="Terpolilli J."/>
        </authorList>
    </citation>
    <scope>NUCLEOTIDE SEQUENCE [LARGE SCALE GENOMIC DNA]</scope>
    <source>
        <strain evidence="1">WSM5005</strain>
    </source>
</reference>
<keyword evidence="2" id="KW-1185">Reference proteome</keyword>
<keyword evidence="1" id="KW-0255">Endonuclease</keyword>
<proteinExistence type="predicted"/>
<dbReference type="GO" id="GO:0004519">
    <property type="term" value="F:endonuclease activity"/>
    <property type="evidence" value="ECO:0007669"/>
    <property type="project" value="UniProtKB-KW"/>
</dbReference>
<keyword evidence="1" id="KW-0378">Hydrolase</keyword>
<dbReference type="OrthoDB" id="3078547at2"/>
<protein>
    <submittedName>
        <fullName evidence="1">DNA/RNA non-specific endonuclease</fullName>
    </submittedName>
</protein>
<name>A0A1I9YMC7_9BURK</name>
<dbReference type="STRING" id="754502.BJG93_18365"/>
<gene>
    <name evidence="1" type="ORF">BJG93_18365</name>
</gene>
<keyword evidence="1" id="KW-0540">Nuclease</keyword>
<evidence type="ECO:0000313" key="1">
    <source>
        <dbReference type="EMBL" id="APA87460.1"/>
    </source>
</evidence>
<reference evidence="1" key="2">
    <citation type="submission" date="2021-06" db="EMBL/GenBank/DDBJ databases">
        <authorList>
            <person name="Rogers T.H."/>
            <person name="Ramsay J.P."/>
            <person name="Wang P."/>
            <person name="Terpolilli J."/>
        </authorList>
    </citation>
    <scope>NUCLEOTIDE SEQUENCE [LARGE SCALE GENOMIC DNA]</scope>
    <source>
        <strain evidence="1">WSM5005</strain>
    </source>
</reference>
<dbReference type="KEGG" id="pspw:BJG93_18365"/>
<dbReference type="Proteomes" id="UP000179860">
    <property type="component" value="Chromosome 2"/>
</dbReference>
<organism evidence="1 2">
    <name type="scientific">Paraburkholderia sprentiae WSM5005</name>
    <dbReference type="NCBI Taxonomy" id="754502"/>
    <lineage>
        <taxon>Bacteria</taxon>
        <taxon>Pseudomonadati</taxon>
        <taxon>Pseudomonadota</taxon>
        <taxon>Betaproteobacteria</taxon>
        <taxon>Burkholderiales</taxon>
        <taxon>Burkholderiaceae</taxon>
        <taxon>Paraburkholderia</taxon>
    </lineage>
</organism>
<dbReference type="EMBL" id="CP017562">
    <property type="protein sequence ID" value="APA87460.1"/>
    <property type="molecule type" value="Genomic_DNA"/>
</dbReference>
<dbReference type="RefSeq" id="WP_027194107.1">
    <property type="nucleotide sequence ID" value="NZ_CP017562.2"/>
</dbReference>
<sequence>MTDYAELNRILPRLSHAHATAAFSDEVAPLLVALWADDYVRRVASCELLETSVGQFSYLFDMTTERLIAAWGISQGKSAVPRKEIATRMRGHPLANGGTYHRGHAIPHTLGGSTDINLVPQLGKINSGPFQALERLAVGHAGALYFTYWLYGPGNSQVPVGVEQGLLMPGATACTFKLATFAN</sequence>